<dbReference type="EMBL" id="JAAGWF010000007">
    <property type="protein sequence ID" value="NEK57380.1"/>
    <property type="molecule type" value="Genomic_DNA"/>
</dbReference>
<protein>
    <submittedName>
        <fullName evidence="1">Uncharacterized protein</fullName>
    </submittedName>
</protein>
<keyword evidence="2" id="KW-1185">Reference proteome</keyword>
<gene>
    <name evidence="1" type="ORF">GCU56_05770</name>
</gene>
<dbReference type="Proteomes" id="UP000470246">
    <property type="component" value="Unassembled WGS sequence"/>
</dbReference>
<sequence>MTTSPLADRPPTGPSPLLRLAHLLGPDLALVAMACGAPVRPRDVVALRASRREQLGGSR</sequence>
<comment type="caution">
    <text evidence="1">The sequence shown here is derived from an EMBL/GenBank/DDBJ whole genome shotgun (WGS) entry which is preliminary data.</text>
</comment>
<proteinExistence type="predicted"/>
<dbReference type="RefSeq" id="WP_163480557.1">
    <property type="nucleotide sequence ID" value="NZ_JAAGWF010000007.1"/>
</dbReference>
<name>A0A7K3VY92_9ACTN</name>
<accession>A0A7K3VY92</accession>
<reference evidence="1 2" key="1">
    <citation type="submission" date="2020-02" db="EMBL/GenBank/DDBJ databases">
        <title>Geodermatophilus sabuli CPCC 205279 I12A-02694.</title>
        <authorList>
            <person name="Jiang Z."/>
        </authorList>
    </citation>
    <scope>NUCLEOTIDE SEQUENCE [LARGE SCALE GENOMIC DNA]</scope>
    <source>
        <strain evidence="1 2">I12A-02694</strain>
    </source>
</reference>
<dbReference type="AlphaFoldDB" id="A0A7K3VY92"/>
<organism evidence="1 2">
    <name type="scientific">Geodermatophilus sabuli</name>
    <dbReference type="NCBI Taxonomy" id="1564158"/>
    <lineage>
        <taxon>Bacteria</taxon>
        <taxon>Bacillati</taxon>
        <taxon>Actinomycetota</taxon>
        <taxon>Actinomycetes</taxon>
        <taxon>Geodermatophilales</taxon>
        <taxon>Geodermatophilaceae</taxon>
        <taxon>Geodermatophilus</taxon>
    </lineage>
</organism>
<evidence type="ECO:0000313" key="1">
    <source>
        <dbReference type="EMBL" id="NEK57380.1"/>
    </source>
</evidence>
<evidence type="ECO:0000313" key="2">
    <source>
        <dbReference type="Proteomes" id="UP000470246"/>
    </source>
</evidence>